<organism evidence="2 3">
    <name type="scientific">Mycena metata</name>
    <dbReference type="NCBI Taxonomy" id="1033252"/>
    <lineage>
        <taxon>Eukaryota</taxon>
        <taxon>Fungi</taxon>
        <taxon>Dikarya</taxon>
        <taxon>Basidiomycota</taxon>
        <taxon>Agaricomycotina</taxon>
        <taxon>Agaricomycetes</taxon>
        <taxon>Agaricomycetidae</taxon>
        <taxon>Agaricales</taxon>
        <taxon>Marasmiineae</taxon>
        <taxon>Mycenaceae</taxon>
        <taxon>Mycena</taxon>
    </lineage>
</organism>
<gene>
    <name evidence="2" type="ORF">B0H16DRAFT_1476215</name>
</gene>
<evidence type="ECO:0000313" key="2">
    <source>
        <dbReference type="EMBL" id="KAJ7717194.1"/>
    </source>
</evidence>
<keyword evidence="3" id="KW-1185">Reference proteome</keyword>
<dbReference type="PANTHER" id="PTHR35871:SF1">
    <property type="entry name" value="CXC1-LIKE CYSTEINE CLUSTER ASSOCIATED WITH KDZ TRANSPOSASES DOMAIN-CONTAINING PROTEIN"/>
    <property type="match status" value="1"/>
</dbReference>
<proteinExistence type="predicted"/>
<dbReference type="EMBL" id="JARKIB010000280">
    <property type="protein sequence ID" value="KAJ7717194.1"/>
    <property type="molecule type" value="Genomic_DNA"/>
</dbReference>
<dbReference type="AlphaFoldDB" id="A0AAD7HDB3"/>
<sequence length="433" mass="48295">MADPTMAHLTLPVAFLEDGPNNHAGDVPMPPALPCSADRTADPHTIAAKIEHRASTSGYSGRASTKPPPAWPQQPSGIFKYKGQQYLDGLLCHRTHSFCTVDVHPTDNEIESFRHVTHLRVAFPDPSPAVFAVVPGDHVVVKEGARTRYDLEHDNDPGWDSERMLVARETPVAEAAPMPPVRPDHRWPPILTIGALLPAMNQGQSSAATGAIAELIEVPQSLVIHVFMCGDCVQTLRTIKPDNFPYRENGSWDSLSLLLIALLEYIILSISSPFSLPLEYRDNVFLPTMAKYEELMTKHKGPDLEKVAPKLKEGEKEIIALFHNKCCFYANDYKAKAWLQEGQIILQKKGRGRLIHVSDFITEVSGHLIIRDPAGKILKDARKVISPSSNGDPWWDTKQLLEQVDNAITIFLGARLSLYLTNFLHMHHWDQML</sequence>
<reference evidence="2" key="1">
    <citation type="submission" date="2023-03" db="EMBL/GenBank/DDBJ databases">
        <title>Massive genome expansion in bonnet fungi (Mycena s.s.) driven by repeated elements and novel gene families across ecological guilds.</title>
        <authorList>
            <consortium name="Lawrence Berkeley National Laboratory"/>
            <person name="Harder C.B."/>
            <person name="Miyauchi S."/>
            <person name="Viragh M."/>
            <person name="Kuo A."/>
            <person name="Thoen E."/>
            <person name="Andreopoulos B."/>
            <person name="Lu D."/>
            <person name="Skrede I."/>
            <person name="Drula E."/>
            <person name="Henrissat B."/>
            <person name="Morin E."/>
            <person name="Kohler A."/>
            <person name="Barry K."/>
            <person name="LaButti K."/>
            <person name="Morin E."/>
            <person name="Salamov A."/>
            <person name="Lipzen A."/>
            <person name="Mereny Z."/>
            <person name="Hegedus B."/>
            <person name="Baldrian P."/>
            <person name="Stursova M."/>
            <person name="Weitz H."/>
            <person name="Taylor A."/>
            <person name="Grigoriev I.V."/>
            <person name="Nagy L.G."/>
            <person name="Martin F."/>
            <person name="Kauserud H."/>
        </authorList>
    </citation>
    <scope>NUCLEOTIDE SEQUENCE</scope>
    <source>
        <strain evidence="2">CBHHK182m</strain>
    </source>
</reference>
<accession>A0AAD7HDB3</accession>
<evidence type="ECO:0000256" key="1">
    <source>
        <dbReference type="SAM" id="MobiDB-lite"/>
    </source>
</evidence>
<dbReference type="PANTHER" id="PTHR35871">
    <property type="entry name" value="EXPRESSED PROTEIN"/>
    <property type="match status" value="1"/>
</dbReference>
<evidence type="ECO:0000313" key="3">
    <source>
        <dbReference type="Proteomes" id="UP001215598"/>
    </source>
</evidence>
<comment type="caution">
    <text evidence="2">The sequence shown here is derived from an EMBL/GenBank/DDBJ whole genome shotgun (WGS) entry which is preliminary data.</text>
</comment>
<name>A0AAD7HDB3_9AGAR</name>
<feature type="region of interest" description="Disordered" evidence="1">
    <location>
        <begin position="52"/>
        <end position="71"/>
    </location>
</feature>
<dbReference type="Proteomes" id="UP001215598">
    <property type="component" value="Unassembled WGS sequence"/>
</dbReference>
<protein>
    <submittedName>
        <fullName evidence="2">Uncharacterized protein</fullName>
    </submittedName>
</protein>